<dbReference type="InParanoid" id="A0A369JU26"/>
<evidence type="ECO:0000313" key="3">
    <source>
        <dbReference type="Proteomes" id="UP000076154"/>
    </source>
</evidence>
<protein>
    <recommendedName>
        <fullName evidence="1">F-box domain-containing protein</fullName>
    </recommendedName>
</protein>
<dbReference type="SUPFAM" id="SSF81383">
    <property type="entry name" value="F-box domain"/>
    <property type="match status" value="1"/>
</dbReference>
<dbReference type="Pfam" id="PF12937">
    <property type="entry name" value="F-box-like"/>
    <property type="match status" value="1"/>
</dbReference>
<sequence length="494" mass="55604">MRFTINFGSTLTACSRTFTITITIFSVTPPSLKPTCTKISLPVGPFPEDCVSYNPNITISMAKFSKPRRPELPTEILALILCLCSPADLLQVQVVSRRFYSVLEDNKECWRSARENFSTPIPPPPSFLLTNAEAILATQLFAGGHCVWCKSFTGGHPRGIFPGIRFCSSHCKTMSLRKPAPTDTTMPFFISHSETLKLLPVEYLPILRFWKLRQHKQNRIFLERSQVEVLASKCNAARQSSASALEQLLMDGALQAAELNSRLGEINKVASWFTRYHQDVSSAESHHIIENKAFLVNIASEYKLPPKHLELSPVFARHLNSYIRDEKVLDKKVWLRIRDVVLAEVKARLYPGNADGSAPPGGVVCTICHQYKKRRRGKTFHDRQAYFNHMNHSHGHAIHPAPDVNMLVTERRRDTYFSDEAPRPRSRMLMLPLAATLPLPLVPGPSRASFDFAHPFNNLAGTVEAASVWGMKYLNMVFSCKLADSVWVFLISVS</sequence>
<name>A0A369JU26_HYPMA</name>
<dbReference type="OrthoDB" id="2322499at2759"/>
<dbReference type="AlphaFoldDB" id="A0A369JU26"/>
<evidence type="ECO:0000259" key="1">
    <source>
        <dbReference type="PROSITE" id="PS50181"/>
    </source>
</evidence>
<gene>
    <name evidence="2" type="ORF">Hypma_007385</name>
</gene>
<dbReference type="CDD" id="cd09917">
    <property type="entry name" value="F-box_SF"/>
    <property type="match status" value="1"/>
</dbReference>
<comment type="caution">
    <text evidence="2">The sequence shown here is derived from an EMBL/GenBank/DDBJ whole genome shotgun (WGS) entry which is preliminary data.</text>
</comment>
<proteinExistence type="predicted"/>
<dbReference type="EMBL" id="LUEZ02000041">
    <property type="protein sequence ID" value="RDB24720.1"/>
    <property type="molecule type" value="Genomic_DNA"/>
</dbReference>
<feature type="domain" description="F-box" evidence="1">
    <location>
        <begin position="66"/>
        <end position="113"/>
    </location>
</feature>
<dbReference type="Proteomes" id="UP000076154">
    <property type="component" value="Unassembled WGS sequence"/>
</dbReference>
<dbReference type="Gene3D" id="1.20.1280.50">
    <property type="match status" value="1"/>
</dbReference>
<dbReference type="PROSITE" id="PS50181">
    <property type="entry name" value="FBOX"/>
    <property type="match status" value="1"/>
</dbReference>
<dbReference type="InterPro" id="IPR001810">
    <property type="entry name" value="F-box_dom"/>
</dbReference>
<organism evidence="2 3">
    <name type="scientific">Hypsizygus marmoreus</name>
    <name type="common">White beech mushroom</name>
    <name type="synonym">Agaricus marmoreus</name>
    <dbReference type="NCBI Taxonomy" id="39966"/>
    <lineage>
        <taxon>Eukaryota</taxon>
        <taxon>Fungi</taxon>
        <taxon>Dikarya</taxon>
        <taxon>Basidiomycota</taxon>
        <taxon>Agaricomycotina</taxon>
        <taxon>Agaricomycetes</taxon>
        <taxon>Agaricomycetidae</taxon>
        <taxon>Agaricales</taxon>
        <taxon>Tricholomatineae</taxon>
        <taxon>Lyophyllaceae</taxon>
        <taxon>Hypsizygus</taxon>
    </lineage>
</organism>
<dbReference type="SMART" id="SM00256">
    <property type="entry name" value="FBOX"/>
    <property type="match status" value="1"/>
</dbReference>
<accession>A0A369JU26</accession>
<dbReference type="InterPro" id="IPR036047">
    <property type="entry name" value="F-box-like_dom_sf"/>
</dbReference>
<reference evidence="2" key="1">
    <citation type="submission" date="2018-04" db="EMBL/GenBank/DDBJ databases">
        <title>Whole genome sequencing of Hypsizygus marmoreus.</title>
        <authorList>
            <person name="Choi I.-G."/>
            <person name="Min B."/>
            <person name="Kim J.-G."/>
            <person name="Kim S."/>
            <person name="Oh Y.-L."/>
            <person name="Kong W.-S."/>
            <person name="Park H."/>
            <person name="Jeong J."/>
            <person name="Song E.-S."/>
        </authorList>
    </citation>
    <scope>NUCLEOTIDE SEQUENCE [LARGE SCALE GENOMIC DNA]</scope>
    <source>
        <strain evidence="2">51987-8</strain>
    </source>
</reference>
<evidence type="ECO:0000313" key="2">
    <source>
        <dbReference type="EMBL" id="RDB24720.1"/>
    </source>
</evidence>
<keyword evidence="3" id="KW-1185">Reference proteome</keyword>